<sequence>MHIPRTGRLALALAAVTVVTVAGCASDSDATVVDETTTTEQTSAGVDLDSLDTGDYNTQPRDFVALGMAAEDFGPAVEGQRLAEFVVHPHTIDPALTVGGSTNGVFLGGTGNIFSGSENEILKEFSIINAFTSFRSTADDSREFGVSVWRFPTPEDAAGATQALYEYKLAPADGPFATGPETPISLPELSDTLATTHSWPELDTVSLSTLTTRGMFVVYTYSGDDSDGTGWITDTATRGVQQQIELLDRFPATPTDEIASLPIDLDKVMARAVGFVDSEYSRNSDMAVYGPDGWLHYDSAPADTEVVFEQTGTDRVAKVNSVVYRTAGPDEAEVLKDAFAAHTAETYPDLVEDPSLTQGLPNTTCWSGDVAEGRAAACLMTYGRYMAELSGFRSIGNENPDADTLRTVPQRVATQYVKFVRAEEMGLGEN</sequence>
<dbReference type="PATRIC" id="fig|1441730.3.peg.4146"/>
<dbReference type="InterPro" id="IPR055797">
    <property type="entry name" value="DUF7373"/>
</dbReference>
<dbReference type="Proteomes" id="UP000053060">
    <property type="component" value="Unassembled WGS sequence"/>
</dbReference>
<feature type="region of interest" description="Disordered" evidence="1">
    <location>
        <begin position="31"/>
        <end position="51"/>
    </location>
</feature>
<accession>A0A0V9UGC3</accession>
<feature type="compositionally biased region" description="Low complexity" evidence="1">
    <location>
        <begin position="31"/>
        <end position="44"/>
    </location>
</feature>
<keyword evidence="2" id="KW-0732">Signal</keyword>
<dbReference type="AlphaFoldDB" id="A0A0V9UGC3"/>
<dbReference type="Pfam" id="PF24092">
    <property type="entry name" value="DUF7373_C"/>
    <property type="match status" value="1"/>
</dbReference>
<dbReference type="InterPro" id="IPR056463">
    <property type="entry name" value="DUF7373_C"/>
</dbReference>
<evidence type="ECO:0000259" key="4">
    <source>
        <dbReference type="Pfam" id="PF24092"/>
    </source>
</evidence>
<feature type="domain" description="DUF7373" evidence="4">
    <location>
        <begin position="280"/>
        <end position="416"/>
    </location>
</feature>
<evidence type="ECO:0000313" key="6">
    <source>
        <dbReference type="Proteomes" id="UP000053060"/>
    </source>
</evidence>
<evidence type="ECO:0000256" key="1">
    <source>
        <dbReference type="SAM" id="MobiDB-lite"/>
    </source>
</evidence>
<evidence type="ECO:0000256" key="2">
    <source>
        <dbReference type="SAM" id="SignalP"/>
    </source>
</evidence>
<comment type="caution">
    <text evidence="5">The sequence shown here is derived from an EMBL/GenBank/DDBJ whole genome shotgun (WGS) entry which is preliminary data.</text>
</comment>
<dbReference type="EMBL" id="AZXY01000011">
    <property type="protein sequence ID" value="KSZ57023.1"/>
    <property type="molecule type" value="Genomic_DNA"/>
</dbReference>
<feature type="chain" id="PRO_5006898423" evidence="2">
    <location>
        <begin position="25"/>
        <end position="430"/>
    </location>
</feature>
<dbReference type="RefSeq" id="WP_060653378.1">
    <property type="nucleotide sequence ID" value="NZ_AZXY01000011.1"/>
</dbReference>
<feature type="domain" description="DUF7373" evidence="3">
    <location>
        <begin position="70"/>
        <end position="263"/>
    </location>
</feature>
<organism evidence="5 6">
    <name type="scientific">Rhodococcus pyridinivorans KG-16</name>
    <dbReference type="NCBI Taxonomy" id="1441730"/>
    <lineage>
        <taxon>Bacteria</taxon>
        <taxon>Bacillati</taxon>
        <taxon>Actinomycetota</taxon>
        <taxon>Actinomycetes</taxon>
        <taxon>Mycobacteriales</taxon>
        <taxon>Nocardiaceae</taxon>
        <taxon>Rhodococcus</taxon>
    </lineage>
</organism>
<reference evidence="5 6" key="2">
    <citation type="journal article" date="2016" name="Genome Announc.">
        <title>Draft Genome Sequence of a Versatile Hydrocarbon-Degrading Bacterium, Rhodococcus pyridinivorans Strain KG-16, Collected from Oil Fields in India.</title>
        <authorList>
            <person name="Aggarwal R.K."/>
            <person name="Dawar C."/>
            <person name="Phanindranath R."/>
            <person name="Mutnuri L."/>
            <person name="Dayal A.M."/>
        </authorList>
    </citation>
    <scope>NUCLEOTIDE SEQUENCE [LARGE SCALE GENOMIC DNA]</scope>
    <source>
        <strain evidence="5 6">KG-16</strain>
    </source>
</reference>
<feature type="signal peptide" evidence="2">
    <location>
        <begin position="1"/>
        <end position="24"/>
    </location>
</feature>
<proteinExistence type="predicted"/>
<reference evidence="6" key="1">
    <citation type="submission" date="2015-01" db="EMBL/GenBank/DDBJ databases">
        <title>Draft genome sequence of Rhodococcus pyridinivorans strain KG-16, a hydrocarbon-degrading bacterium.</title>
        <authorList>
            <person name="Aggarwal R.K."/>
            <person name="Dawar C."/>
        </authorList>
    </citation>
    <scope>NUCLEOTIDE SEQUENCE [LARGE SCALE GENOMIC DNA]</scope>
    <source>
        <strain evidence="6">KG-16</strain>
    </source>
</reference>
<protein>
    <submittedName>
        <fullName evidence="5">Uncharacterized protein</fullName>
    </submittedName>
</protein>
<evidence type="ECO:0000313" key="5">
    <source>
        <dbReference type="EMBL" id="KSZ57023.1"/>
    </source>
</evidence>
<gene>
    <name evidence="5" type="ORF">Z045_19830</name>
</gene>
<dbReference type="PROSITE" id="PS51257">
    <property type="entry name" value="PROKAR_LIPOPROTEIN"/>
    <property type="match status" value="1"/>
</dbReference>
<evidence type="ECO:0000259" key="3">
    <source>
        <dbReference type="Pfam" id="PF24088"/>
    </source>
</evidence>
<name>A0A0V9UGC3_9NOCA</name>
<dbReference type="Pfam" id="PF24088">
    <property type="entry name" value="DUF7373"/>
    <property type="match status" value="1"/>
</dbReference>